<reference evidence="1" key="2">
    <citation type="submission" date="2025-09" db="UniProtKB">
        <authorList>
            <consortium name="EnsemblPlants"/>
        </authorList>
    </citation>
    <scope>IDENTIFICATION</scope>
</reference>
<organism evidence="1 2">
    <name type="scientific">Avena sativa</name>
    <name type="common">Oat</name>
    <dbReference type="NCBI Taxonomy" id="4498"/>
    <lineage>
        <taxon>Eukaryota</taxon>
        <taxon>Viridiplantae</taxon>
        <taxon>Streptophyta</taxon>
        <taxon>Embryophyta</taxon>
        <taxon>Tracheophyta</taxon>
        <taxon>Spermatophyta</taxon>
        <taxon>Magnoliopsida</taxon>
        <taxon>Liliopsida</taxon>
        <taxon>Poales</taxon>
        <taxon>Poaceae</taxon>
        <taxon>BOP clade</taxon>
        <taxon>Pooideae</taxon>
        <taxon>Poodae</taxon>
        <taxon>Poeae</taxon>
        <taxon>Poeae Chloroplast Group 1 (Aveneae type)</taxon>
        <taxon>Aveninae</taxon>
        <taxon>Avena</taxon>
    </lineage>
</organism>
<dbReference type="EnsemblPlants" id="AVESA.00010b.r2.1DG0123540.1">
    <property type="protein sequence ID" value="AVESA.00010b.r2.1DG0123540.1.CDS"/>
    <property type="gene ID" value="AVESA.00010b.r2.1DG0123540"/>
</dbReference>
<name>A0ACD5TSY0_AVESA</name>
<keyword evidence="2" id="KW-1185">Reference proteome</keyword>
<protein>
    <submittedName>
        <fullName evidence="1">Uncharacterized protein</fullName>
    </submittedName>
</protein>
<evidence type="ECO:0000313" key="1">
    <source>
        <dbReference type="EnsemblPlants" id="AVESA.00010b.r2.1DG0123540.1.CDS"/>
    </source>
</evidence>
<evidence type="ECO:0000313" key="2">
    <source>
        <dbReference type="Proteomes" id="UP001732700"/>
    </source>
</evidence>
<proteinExistence type="predicted"/>
<reference evidence="1" key="1">
    <citation type="submission" date="2021-05" db="EMBL/GenBank/DDBJ databases">
        <authorList>
            <person name="Scholz U."/>
            <person name="Mascher M."/>
            <person name="Fiebig A."/>
        </authorList>
    </citation>
    <scope>NUCLEOTIDE SEQUENCE [LARGE SCALE GENOMIC DNA]</scope>
</reference>
<sequence>MSMACGLCGGVAGNCLHHHHNINMFPAVQHHEPPLLEYQFFGHAHGMGTTWLPAPPPADNHSHNTCPPTFQYPPHAHQEAAAELITFQAVDAGGGRYMAPRARPPTIMPFCGGTLTDTVSSEAIMAINGEMMVVAAHHTMMHEREAKVMRYREKRKRRCYDKQVRYESRRAYAQLRPRVNGRFAKVHEETSVPSSPPPSAYDPSKLDLEWFR</sequence>
<accession>A0ACD5TSY0</accession>
<dbReference type="Proteomes" id="UP001732700">
    <property type="component" value="Chromosome 1D"/>
</dbReference>